<dbReference type="OrthoDB" id="9807498at2"/>
<evidence type="ECO:0000313" key="2">
    <source>
        <dbReference type="Proteomes" id="UP000027219"/>
    </source>
</evidence>
<accession>A0A066UVK5</accession>
<name>A0A066UVK5_9VIBR</name>
<dbReference type="STRING" id="212667.VFDL14_04370"/>
<dbReference type="Pfam" id="PF01136">
    <property type="entry name" value="Peptidase_U32"/>
    <property type="match status" value="2"/>
</dbReference>
<gene>
    <name evidence="1" type="ORF">VFDL14_04370</name>
</gene>
<dbReference type="InterPro" id="IPR001539">
    <property type="entry name" value="Peptidase_U32"/>
</dbReference>
<dbReference type="AlphaFoldDB" id="A0A066UVK5"/>
<dbReference type="Proteomes" id="UP000027219">
    <property type="component" value="Unassembled WGS sequence"/>
</dbReference>
<dbReference type="PANTHER" id="PTHR30217">
    <property type="entry name" value="PEPTIDASE U32 FAMILY"/>
    <property type="match status" value="1"/>
</dbReference>
<proteinExistence type="predicted"/>
<dbReference type="RefSeq" id="WP_032548949.1">
    <property type="nucleotide sequence ID" value="NZ_JFFR01000002.1"/>
</dbReference>
<protein>
    <submittedName>
        <fullName evidence="1">Peptidase U32</fullName>
    </submittedName>
</protein>
<dbReference type="EMBL" id="JFFR01000002">
    <property type="protein sequence ID" value="KDN29977.1"/>
    <property type="molecule type" value="Genomic_DNA"/>
</dbReference>
<sequence length="759" mass="84917">MSRKIELLAPGGDVEAIKAAIVAGANAVYCGLGTFNARNRASNLSLDELNGIIRLAHEYGCQIFLTLNVVLLESEIKNISKLLNQLVNTKVDGIIVQDLGLFDLVKKYFPTIDVHASTQLTTHNEGQIKFLAKIGASRVNLSRELNLPEIKELTQVAHDHDVLTEVFVHGALCIAFSGQCYSSSVSVGNSGNRGRCSQACRDEYEITDAGNRYPLNLKDNSAYFDLPELVDAQVDSLKVEGRIKGAHYVYTVIDTWRKQIDSFIESGDLIGDDSNLHKVFNRDFTNSFLKGNLTKDMFIDNPRDNSKNYAVEQAAKQVQQFDPNVDDAISVVQIEDVSKDLHAAKDVLGDEMRSKIQYLDIRKTPIKLSFSACEGEPLVVSVISDKENFEVKSKSVLIADGEKPLTKEILEKRFKSLRSGIHSLEGYDFEQFNEGLFVSLKELTQLKEEIDFILNGSVDVVKNVDVPALPKFGKVNETPTLSMLIADTADLHLCDVTDADIYFKLPESYKKRNNKYIDILSENPRLIPWFPAVLIGKDYIEAVRILETVKPKRIVTNNTGIAYKAYEMGIEWVAGPFMNTTNSHALYTLKEQLNCSGAFLSNELNKGQLRHVRRPEGFKLYYSIYHPILMMTSRQCFFQRTVGCNKPAIEDGCMLRCEKATTITNVKGTSFAVDKQKGGYPSIYNHEQFLNQDAVGDLSNLFDEFFIDLTDIGSGSKEKADKVELIKQFEALITGDQAATDNLNHLVQIRTNNQYVQGL</sequence>
<evidence type="ECO:0000313" key="1">
    <source>
        <dbReference type="EMBL" id="KDN29977.1"/>
    </source>
</evidence>
<reference evidence="1 2" key="1">
    <citation type="submission" date="2014-02" db="EMBL/GenBank/DDBJ databases">
        <title>Vibrio fortis Dalian14 Genome Sequencing.</title>
        <authorList>
            <person name="Wang Y."/>
            <person name="Song L."/>
            <person name="Liu G."/>
            <person name="Ding J."/>
        </authorList>
    </citation>
    <scope>NUCLEOTIDE SEQUENCE [LARGE SCALE GENOMIC DNA]</scope>
    <source>
        <strain evidence="1 2">Dalian14</strain>
    </source>
</reference>
<organism evidence="1 2">
    <name type="scientific">Vibrio fortis</name>
    <dbReference type="NCBI Taxonomy" id="212667"/>
    <lineage>
        <taxon>Bacteria</taxon>
        <taxon>Pseudomonadati</taxon>
        <taxon>Pseudomonadota</taxon>
        <taxon>Gammaproteobacteria</taxon>
        <taxon>Vibrionales</taxon>
        <taxon>Vibrionaceae</taxon>
        <taxon>Vibrio</taxon>
    </lineage>
</organism>
<dbReference type="PANTHER" id="PTHR30217:SF10">
    <property type="entry name" value="23S RRNA 5-HYDROXYCYTIDINE C2501 SYNTHASE"/>
    <property type="match status" value="1"/>
</dbReference>
<keyword evidence="2" id="KW-1185">Reference proteome</keyword>
<comment type="caution">
    <text evidence="1">The sequence shown here is derived from an EMBL/GenBank/DDBJ whole genome shotgun (WGS) entry which is preliminary data.</text>
</comment>
<dbReference type="InterPro" id="IPR051454">
    <property type="entry name" value="RNA/ubiquinone_mod_enzymes"/>
</dbReference>